<evidence type="ECO:0000313" key="2">
    <source>
        <dbReference type="Proteomes" id="UP000624244"/>
    </source>
</evidence>
<name>A0A8H5ZMK9_COCSA</name>
<dbReference type="Proteomes" id="UP000624244">
    <property type="component" value="Unassembled WGS sequence"/>
</dbReference>
<organism evidence="1 2">
    <name type="scientific">Cochliobolus sativus</name>
    <name type="common">Common root rot and spot blotch fungus</name>
    <name type="synonym">Bipolaris sorokiniana</name>
    <dbReference type="NCBI Taxonomy" id="45130"/>
    <lineage>
        <taxon>Eukaryota</taxon>
        <taxon>Fungi</taxon>
        <taxon>Dikarya</taxon>
        <taxon>Ascomycota</taxon>
        <taxon>Pezizomycotina</taxon>
        <taxon>Dothideomycetes</taxon>
        <taxon>Pleosporomycetidae</taxon>
        <taxon>Pleosporales</taxon>
        <taxon>Pleosporineae</taxon>
        <taxon>Pleosporaceae</taxon>
        <taxon>Bipolaris</taxon>
    </lineage>
</organism>
<sequence>MARDVAMLEYFVEGEEDPLQNYRKLDDLPGEILSMISGLKRTSVIASVKQPTAVSDTSKD</sequence>
<accession>A0A8H5ZMK9</accession>
<proteinExistence type="predicted"/>
<dbReference type="AlphaFoldDB" id="A0A8H5ZMK9"/>
<comment type="caution">
    <text evidence="1">The sequence shown here is derived from an EMBL/GenBank/DDBJ whole genome shotgun (WGS) entry which is preliminary data.</text>
</comment>
<protein>
    <submittedName>
        <fullName evidence="1">Uncharacterized protein</fullName>
    </submittedName>
</protein>
<reference evidence="1" key="1">
    <citation type="submission" date="2019-11" db="EMBL/GenBank/DDBJ databases">
        <title>Bipolaris sorokiniana Genome sequencing.</title>
        <authorList>
            <person name="Wang H."/>
        </authorList>
    </citation>
    <scope>NUCLEOTIDE SEQUENCE</scope>
</reference>
<evidence type="ECO:0000313" key="1">
    <source>
        <dbReference type="EMBL" id="KAF5851815.1"/>
    </source>
</evidence>
<dbReference type="EMBL" id="WNKQ01000004">
    <property type="protein sequence ID" value="KAF5851815.1"/>
    <property type="molecule type" value="Genomic_DNA"/>
</dbReference>
<gene>
    <name evidence="1" type="ORF">GGP41_000542</name>
</gene>